<dbReference type="InterPro" id="IPR047928">
    <property type="entry name" value="Perm_prefix_1"/>
</dbReference>
<gene>
    <name evidence="2" type="ORF">H9800_09880</name>
</gene>
<evidence type="ECO:0000313" key="3">
    <source>
        <dbReference type="Proteomes" id="UP000824220"/>
    </source>
</evidence>
<keyword evidence="1" id="KW-1133">Transmembrane helix</keyword>
<reference evidence="2" key="2">
    <citation type="submission" date="2021-04" db="EMBL/GenBank/DDBJ databases">
        <authorList>
            <person name="Gilroy R."/>
        </authorList>
    </citation>
    <scope>NUCLEOTIDE SEQUENCE</scope>
    <source>
        <strain evidence="2">ChiHjej8B7-3636</strain>
    </source>
</reference>
<dbReference type="NCBIfam" id="NF038403">
    <property type="entry name" value="perm_prefix_1"/>
    <property type="match status" value="1"/>
</dbReference>
<name>A0A9D2H8C7_9MICO</name>
<feature type="transmembrane region" description="Helical" evidence="1">
    <location>
        <begin position="210"/>
        <end position="230"/>
    </location>
</feature>
<feature type="transmembrane region" description="Helical" evidence="1">
    <location>
        <begin position="117"/>
        <end position="143"/>
    </location>
</feature>
<sequence length="314" mass="33642">MTATLTERYVHDTIRRLPVDARDDVRRELEGSIADAVEARVERGAAPAEAERLALEDLGDPAALASGFADRPLTLIGPRFFLLWWRMLKLLLWSVTPLAGAGVAIGHAVAADPVGTIIAEAIVVMISVIMHLFFWTTVVFAILDRSGARVTTRWTVDRLPEAPERQGGVVDAVASVVVLALVAGAVLWDRFRGFAFLEDAWSSVLSAELWPWWIGGLFAIMLAEAVFVLVRATRGAWTRGLAVVRTALAVVFVSWMATVLGRGILLAPEIGAALSGIGVGPEVMRILAILLAAGVAVGAVASVVQAWNGVRRGR</sequence>
<feature type="transmembrane region" description="Helical" evidence="1">
    <location>
        <begin position="168"/>
        <end position="188"/>
    </location>
</feature>
<organism evidence="2 3">
    <name type="scientific">Candidatus Microbacterium stercoravium</name>
    <dbReference type="NCBI Taxonomy" id="2838697"/>
    <lineage>
        <taxon>Bacteria</taxon>
        <taxon>Bacillati</taxon>
        <taxon>Actinomycetota</taxon>
        <taxon>Actinomycetes</taxon>
        <taxon>Micrococcales</taxon>
        <taxon>Microbacteriaceae</taxon>
        <taxon>Microbacterium</taxon>
    </lineage>
</organism>
<keyword evidence="1" id="KW-0472">Membrane</keyword>
<comment type="caution">
    <text evidence="2">The sequence shown here is derived from an EMBL/GenBank/DDBJ whole genome shotgun (WGS) entry which is preliminary data.</text>
</comment>
<feature type="transmembrane region" description="Helical" evidence="1">
    <location>
        <begin position="242"/>
        <end position="266"/>
    </location>
</feature>
<dbReference type="AlphaFoldDB" id="A0A9D2H8C7"/>
<keyword evidence="1" id="KW-0812">Transmembrane</keyword>
<protein>
    <submittedName>
        <fullName evidence="2">Uncharacterized protein</fullName>
    </submittedName>
</protein>
<accession>A0A9D2H8C7</accession>
<feature type="transmembrane region" description="Helical" evidence="1">
    <location>
        <begin position="90"/>
        <end position="111"/>
    </location>
</feature>
<reference evidence="2" key="1">
    <citation type="journal article" date="2021" name="PeerJ">
        <title>Extensive microbial diversity within the chicken gut microbiome revealed by metagenomics and culture.</title>
        <authorList>
            <person name="Gilroy R."/>
            <person name="Ravi A."/>
            <person name="Getino M."/>
            <person name="Pursley I."/>
            <person name="Horton D.L."/>
            <person name="Alikhan N.F."/>
            <person name="Baker D."/>
            <person name="Gharbi K."/>
            <person name="Hall N."/>
            <person name="Watson M."/>
            <person name="Adriaenssens E.M."/>
            <person name="Foster-Nyarko E."/>
            <person name="Jarju S."/>
            <person name="Secka A."/>
            <person name="Antonio M."/>
            <person name="Oren A."/>
            <person name="Chaudhuri R.R."/>
            <person name="La Ragione R."/>
            <person name="Hildebrand F."/>
            <person name="Pallen M.J."/>
        </authorList>
    </citation>
    <scope>NUCLEOTIDE SEQUENCE</scope>
    <source>
        <strain evidence="2">ChiHjej8B7-3636</strain>
    </source>
</reference>
<dbReference type="EMBL" id="DXAM01000140">
    <property type="protein sequence ID" value="HJA05150.1"/>
    <property type="molecule type" value="Genomic_DNA"/>
</dbReference>
<dbReference type="Proteomes" id="UP000824220">
    <property type="component" value="Unassembled WGS sequence"/>
</dbReference>
<evidence type="ECO:0000313" key="2">
    <source>
        <dbReference type="EMBL" id="HJA05150.1"/>
    </source>
</evidence>
<evidence type="ECO:0000256" key="1">
    <source>
        <dbReference type="SAM" id="Phobius"/>
    </source>
</evidence>
<proteinExistence type="predicted"/>
<feature type="transmembrane region" description="Helical" evidence="1">
    <location>
        <begin position="286"/>
        <end position="307"/>
    </location>
</feature>